<protein>
    <submittedName>
        <fullName evidence="1">Uncharacterized protein</fullName>
    </submittedName>
</protein>
<accession>A0A284S1B5</accession>
<organism evidence="1 2">
    <name type="scientific">Armillaria ostoyae</name>
    <name type="common">Armillaria root rot fungus</name>
    <dbReference type="NCBI Taxonomy" id="47428"/>
    <lineage>
        <taxon>Eukaryota</taxon>
        <taxon>Fungi</taxon>
        <taxon>Dikarya</taxon>
        <taxon>Basidiomycota</taxon>
        <taxon>Agaricomycotina</taxon>
        <taxon>Agaricomycetes</taxon>
        <taxon>Agaricomycetidae</taxon>
        <taxon>Agaricales</taxon>
        <taxon>Marasmiineae</taxon>
        <taxon>Physalacriaceae</taxon>
        <taxon>Armillaria</taxon>
    </lineage>
</organism>
<dbReference type="Proteomes" id="UP000219338">
    <property type="component" value="Unassembled WGS sequence"/>
</dbReference>
<dbReference type="OrthoDB" id="2930135at2759"/>
<reference evidence="2" key="1">
    <citation type="journal article" date="2017" name="Nat. Ecol. Evol.">
        <title>Genome expansion and lineage-specific genetic innovations in the forest pathogenic fungi Armillaria.</title>
        <authorList>
            <person name="Sipos G."/>
            <person name="Prasanna A.N."/>
            <person name="Walter M.C."/>
            <person name="O'Connor E."/>
            <person name="Balint B."/>
            <person name="Krizsan K."/>
            <person name="Kiss B."/>
            <person name="Hess J."/>
            <person name="Varga T."/>
            <person name="Slot J."/>
            <person name="Riley R."/>
            <person name="Boka B."/>
            <person name="Rigling D."/>
            <person name="Barry K."/>
            <person name="Lee J."/>
            <person name="Mihaltcheva S."/>
            <person name="LaButti K."/>
            <person name="Lipzen A."/>
            <person name="Waldron R."/>
            <person name="Moloney N.M."/>
            <person name="Sperisen C."/>
            <person name="Kredics L."/>
            <person name="Vagvoelgyi C."/>
            <person name="Patrignani A."/>
            <person name="Fitzpatrick D."/>
            <person name="Nagy I."/>
            <person name="Doyle S."/>
            <person name="Anderson J.B."/>
            <person name="Grigoriev I.V."/>
            <person name="Gueldener U."/>
            <person name="Muensterkoetter M."/>
            <person name="Nagy L.G."/>
        </authorList>
    </citation>
    <scope>NUCLEOTIDE SEQUENCE [LARGE SCALE GENOMIC DNA]</scope>
    <source>
        <strain evidence="2">C18/9</strain>
    </source>
</reference>
<evidence type="ECO:0000313" key="2">
    <source>
        <dbReference type="Proteomes" id="UP000219338"/>
    </source>
</evidence>
<proteinExistence type="predicted"/>
<dbReference type="EMBL" id="FUEG01000025">
    <property type="protein sequence ID" value="SJL14779.1"/>
    <property type="molecule type" value="Genomic_DNA"/>
</dbReference>
<sequence>MASPIYSLPPELIDAIIDELHNDQAGRSRSVLKSCSLACKLFIPRTRQHLLRDITISSNRQCKDFLALCRSSRHVSSSPTTLTIIWTVNHRLAHTMTTRMDFPALLRILSNLNEIKLSGMDWKSLSRKFIDSLATHSFRSITLMHTHFTNSNAFYSFLSRSPDLRQISFFMTTIDNNDRPAFSANFDASRRPHITGLSLRKMRQIPEIVLSPTLSPLNLDRLRVLDVLLEEDHHFDLARRFMNFTTHSLEVLRVSQFDTPPEDRSECFPIQHLKSITVEMMDYHLGRITLPTELSIFQWWIRHFESYPDMQCSCVHFLVHAAAYNVRAEADYTAWRDLDTVLSRSSISSLVIDVSVSRASVVEEPSNPISVQFAIERNLPILMSRKVAHVQILDTYDVIPTWNLSLVDFVYLTTISNMTSPIYSLPLELINAIIDEIYDDSDTKSARRLTPKSCGLVSRIFVNGTKEHLFREIKIRSNLQYQKLLACSPHIHSFTASLVITWMFRRGPGRLTSTLTDLPSLIDVLHNVNKIKLIGMRWRSLSRKFIGSLASRSFHIHHSHTCAFYRF</sequence>
<dbReference type="AlphaFoldDB" id="A0A284S1B5"/>
<keyword evidence="2" id="KW-1185">Reference proteome</keyword>
<name>A0A284S1B5_ARMOS</name>
<gene>
    <name evidence="1" type="ORF">ARMOST_18247</name>
</gene>
<dbReference type="OMA" id="ITVEMMD"/>
<evidence type="ECO:0000313" key="1">
    <source>
        <dbReference type="EMBL" id="SJL14779.1"/>
    </source>
</evidence>